<reference evidence="1 2" key="1">
    <citation type="submission" date="2022-01" db="EMBL/GenBank/DDBJ databases">
        <title>A chromosomal length assembly of Cordylochernes scorpioides.</title>
        <authorList>
            <person name="Zeh D."/>
            <person name="Zeh J."/>
        </authorList>
    </citation>
    <scope>NUCLEOTIDE SEQUENCE [LARGE SCALE GENOMIC DNA]</scope>
    <source>
        <strain evidence="1">IN4F17</strain>
        <tissue evidence="1">Whole Body</tissue>
    </source>
</reference>
<name>A0ABY6LGD3_9ARAC</name>
<protein>
    <submittedName>
        <fullName evidence="1">Uncharacterized protein</fullName>
    </submittedName>
</protein>
<evidence type="ECO:0000313" key="1">
    <source>
        <dbReference type="EMBL" id="UYV80223.1"/>
    </source>
</evidence>
<evidence type="ECO:0000313" key="2">
    <source>
        <dbReference type="Proteomes" id="UP001235939"/>
    </source>
</evidence>
<dbReference type="PANTHER" id="PTHR33198">
    <property type="entry name" value="ANK_REP_REGION DOMAIN-CONTAINING PROTEIN-RELATED"/>
    <property type="match status" value="1"/>
</dbReference>
<dbReference type="PANTHER" id="PTHR33198:SF20">
    <property type="entry name" value="RETROTRANSPOSON GAG DOMAIN-CONTAINING PROTEIN"/>
    <property type="match status" value="1"/>
</dbReference>
<dbReference type="Proteomes" id="UP001235939">
    <property type="component" value="Chromosome 18"/>
</dbReference>
<proteinExistence type="predicted"/>
<dbReference type="EMBL" id="CP092880">
    <property type="protein sequence ID" value="UYV80223.1"/>
    <property type="molecule type" value="Genomic_DNA"/>
</dbReference>
<organism evidence="1 2">
    <name type="scientific">Cordylochernes scorpioides</name>
    <dbReference type="NCBI Taxonomy" id="51811"/>
    <lineage>
        <taxon>Eukaryota</taxon>
        <taxon>Metazoa</taxon>
        <taxon>Ecdysozoa</taxon>
        <taxon>Arthropoda</taxon>
        <taxon>Chelicerata</taxon>
        <taxon>Arachnida</taxon>
        <taxon>Pseudoscorpiones</taxon>
        <taxon>Cheliferoidea</taxon>
        <taxon>Chernetidae</taxon>
        <taxon>Cordylochernes</taxon>
    </lineage>
</organism>
<gene>
    <name evidence="1" type="ORF">LAZ67_18002081</name>
</gene>
<keyword evidence="2" id="KW-1185">Reference proteome</keyword>
<accession>A0ABY6LGD3</accession>
<sequence>MLKKSAQNNDYKLVVSKFQDYFIGKRNIIYERAKFNRRSQGEIEPVEEFITNLYVLAENCNYGILKEEMIRYRLVVGELTLEKAIQIVRQSESVKNQQKEIRQDTENRTWMR</sequence>